<dbReference type="Proteomes" id="UP000199373">
    <property type="component" value="Unassembled WGS sequence"/>
</dbReference>
<evidence type="ECO:0008006" key="4">
    <source>
        <dbReference type="Google" id="ProtNLM"/>
    </source>
</evidence>
<keyword evidence="1" id="KW-0472">Membrane</keyword>
<proteinExistence type="predicted"/>
<evidence type="ECO:0000313" key="2">
    <source>
        <dbReference type="EMBL" id="SEV83591.1"/>
    </source>
</evidence>
<keyword evidence="1" id="KW-1133">Transmembrane helix</keyword>
<feature type="transmembrane region" description="Helical" evidence="1">
    <location>
        <begin position="12"/>
        <end position="31"/>
    </location>
</feature>
<reference evidence="2 3" key="1">
    <citation type="submission" date="2016-10" db="EMBL/GenBank/DDBJ databases">
        <authorList>
            <person name="de Groot N.N."/>
        </authorList>
    </citation>
    <scope>NUCLEOTIDE SEQUENCE [LARGE SCALE GENOMIC DNA]</scope>
    <source>
        <strain evidence="2 3">TC2-24</strain>
    </source>
</reference>
<protein>
    <recommendedName>
        <fullName evidence="4">ATP synthase I chain</fullName>
    </recommendedName>
</protein>
<feature type="transmembrane region" description="Helical" evidence="1">
    <location>
        <begin position="79"/>
        <end position="97"/>
    </location>
</feature>
<name>A0A1I0M883_9BACT</name>
<keyword evidence="1" id="KW-0812">Transmembrane</keyword>
<feature type="transmembrane region" description="Helical" evidence="1">
    <location>
        <begin position="103"/>
        <end position="125"/>
    </location>
</feature>
<dbReference type="EMBL" id="FOIQ01000001">
    <property type="protein sequence ID" value="SEV83591.1"/>
    <property type="molecule type" value="Genomic_DNA"/>
</dbReference>
<feature type="transmembrane region" description="Helical" evidence="1">
    <location>
        <begin position="37"/>
        <end position="58"/>
    </location>
</feature>
<keyword evidence="3" id="KW-1185">Reference proteome</keyword>
<evidence type="ECO:0000256" key="1">
    <source>
        <dbReference type="SAM" id="Phobius"/>
    </source>
</evidence>
<sequence>MTKNVVNTYLRQSICLIAGLSLLFLLYVNIWGDVELMAKPICISAVFQLVACIAYALVWKWVQATSPSSMPTLYMAASSIRMFAAIVVVLAFCFLASSRTSILWFVGIFLIYYFVVLIYDTWYFVRNEKKIKQNV</sequence>
<dbReference type="RefSeq" id="WP_091914287.1">
    <property type="nucleotide sequence ID" value="NZ_FOIQ01000001.1"/>
</dbReference>
<gene>
    <name evidence="2" type="ORF">SAMN04487850_0347</name>
</gene>
<evidence type="ECO:0000313" key="3">
    <source>
        <dbReference type="Proteomes" id="UP000199373"/>
    </source>
</evidence>
<organism evidence="2 3">
    <name type="scientific">Prevotella aff. ruminicola Tc2-24</name>
    <dbReference type="NCBI Taxonomy" id="81582"/>
    <lineage>
        <taxon>Bacteria</taxon>
        <taxon>Pseudomonadati</taxon>
        <taxon>Bacteroidota</taxon>
        <taxon>Bacteroidia</taxon>
        <taxon>Bacteroidales</taxon>
        <taxon>Prevotellaceae</taxon>
        <taxon>Prevotella</taxon>
    </lineage>
</organism>
<accession>A0A1I0M883</accession>
<dbReference type="AlphaFoldDB" id="A0A1I0M883"/>